<organism evidence="1 2">
    <name type="scientific">Priestia flexa</name>
    <dbReference type="NCBI Taxonomy" id="86664"/>
    <lineage>
        <taxon>Bacteria</taxon>
        <taxon>Bacillati</taxon>
        <taxon>Bacillota</taxon>
        <taxon>Bacilli</taxon>
        <taxon>Bacillales</taxon>
        <taxon>Bacillaceae</taxon>
        <taxon>Priestia</taxon>
    </lineage>
</organism>
<dbReference type="EMBL" id="JAWUZT010000002">
    <property type="protein sequence ID" value="MDW8514755.1"/>
    <property type="molecule type" value="Genomic_DNA"/>
</dbReference>
<evidence type="ECO:0000313" key="1">
    <source>
        <dbReference type="EMBL" id="MDW8514755.1"/>
    </source>
</evidence>
<proteinExistence type="predicted"/>
<dbReference type="Proteomes" id="UP001284771">
    <property type="component" value="Unassembled WGS sequence"/>
</dbReference>
<protein>
    <recommendedName>
        <fullName evidence="3">Phage protein</fullName>
    </recommendedName>
</protein>
<accession>A0ABU4J1P7</accession>
<name>A0ABU4J1P7_9BACI</name>
<reference evidence="2" key="1">
    <citation type="submission" date="2023-07" db="EMBL/GenBank/DDBJ databases">
        <title>Draft genomic sequences of Priestia flexa CCM isolated from the soil of an abandoned mine contaminated by free cyanide in the high Andean zone of Tacna, Peru.</title>
        <authorList>
            <person name="Caceda Quiroz C.J."/>
            <person name="Maraza Chooque G.J."/>
            <person name="Fora Quispe G.L."/>
            <person name="Carpio Mamani M."/>
        </authorList>
    </citation>
    <scope>NUCLEOTIDE SEQUENCE [LARGE SCALE GENOMIC DNA]</scope>
    <source>
        <strain evidence="2">CCM</strain>
    </source>
</reference>
<evidence type="ECO:0008006" key="3">
    <source>
        <dbReference type="Google" id="ProtNLM"/>
    </source>
</evidence>
<evidence type="ECO:0000313" key="2">
    <source>
        <dbReference type="Proteomes" id="UP001284771"/>
    </source>
</evidence>
<comment type="caution">
    <text evidence="1">The sequence shown here is derived from an EMBL/GenBank/DDBJ whole genome shotgun (WGS) entry which is preliminary data.</text>
</comment>
<keyword evidence="2" id="KW-1185">Reference proteome</keyword>
<gene>
    <name evidence="1" type="ORF">RIB56_01245</name>
</gene>
<dbReference type="RefSeq" id="WP_260864954.1">
    <property type="nucleotide sequence ID" value="NZ_JAWUZT010000002.1"/>
</dbReference>
<sequence>MNSKPINELTIDDLKDYKIWQWALDEEENEHQDETWVTPAATDNFTSDLKGSIVLGTLYINANQTMPIMCSLDVTTHEVSIDSVIVYKKEGDAVFQQMIDYGHFNHYQEDIAFIRKYGKDWL</sequence>